<proteinExistence type="predicted"/>
<organism evidence="1 2">
    <name type="scientific">Zarea fungicola</name>
    <dbReference type="NCBI Taxonomy" id="93591"/>
    <lineage>
        <taxon>Eukaryota</taxon>
        <taxon>Fungi</taxon>
        <taxon>Dikarya</taxon>
        <taxon>Ascomycota</taxon>
        <taxon>Pezizomycotina</taxon>
        <taxon>Sordariomycetes</taxon>
        <taxon>Hypocreomycetidae</taxon>
        <taxon>Hypocreales</taxon>
        <taxon>Cordycipitaceae</taxon>
        <taxon>Zarea</taxon>
    </lineage>
</organism>
<dbReference type="Proteomes" id="UP001143910">
    <property type="component" value="Unassembled WGS sequence"/>
</dbReference>
<keyword evidence="2" id="KW-1185">Reference proteome</keyword>
<name>A0ACC1NXK8_9HYPO</name>
<evidence type="ECO:0000313" key="2">
    <source>
        <dbReference type="Proteomes" id="UP001143910"/>
    </source>
</evidence>
<comment type="caution">
    <text evidence="1">The sequence shown here is derived from an EMBL/GenBank/DDBJ whole genome shotgun (WGS) entry which is preliminary data.</text>
</comment>
<sequence length="397" mass="42454">MHFRVIVNFVISGVLAPTIWALRDSEPLTLSIRANPRRDSNLSRGNSPSESLQDWYRGTDLQWYGQLQVGTPPQNLTVVFDTGSSDVLIPSSQCNVTGCTKLLHRFDAKKSTSFQDLHGPFYLAFSTGTDVSTTGDLTVEGTVVRDTVSVAGVSIENFQFALITNQTAAFGDDPFDGIVGMGFNQGLTAGPQTLLEAINATGSLKQALYGLYLTPNAVGHAEISFGSIDASKTSGEVNYIPVYPTTGQFNGTFDKVFVNGALLEIEPNYVIYDSGTANLVAPKDDAEKIYAAISPDIKAIGDTGMYGIPCDRIKSLPATVTFTIGGQNYTIPSQELSVGQLSDKPGVCQTLINASLPSKPGAKALWVIGGSLLKYYYTVWDIGNCRFGLAPTAQSPS</sequence>
<protein>
    <submittedName>
        <fullName evidence="1">Uncharacterized protein</fullName>
    </submittedName>
</protein>
<accession>A0ACC1NXK8</accession>
<evidence type="ECO:0000313" key="1">
    <source>
        <dbReference type="EMBL" id="KAJ2983878.1"/>
    </source>
</evidence>
<reference evidence="1" key="1">
    <citation type="submission" date="2022-08" db="EMBL/GenBank/DDBJ databases">
        <title>Genome Sequence of Lecanicillium fungicola.</title>
        <authorList>
            <person name="Buettner E."/>
        </authorList>
    </citation>
    <scope>NUCLEOTIDE SEQUENCE</scope>
    <source>
        <strain evidence="1">Babe33</strain>
    </source>
</reference>
<gene>
    <name evidence="1" type="ORF">NQ176_g363</name>
</gene>
<dbReference type="EMBL" id="JANJQO010000013">
    <property type="protein sequence ID" value="KAJ2983878.1"/>
    <property type="molecule type" value="Genomic_DNA"/>
</dbReference>